<dbReference type="InterPro" id="IPR001356">
    <property type="entry name" value="HD"/>
</dbReference>
<dbReference type="GO" id="GO:0043565">
    <property type="term" value="F:sequence-specific DNA binding"/>
    <property type="evidence" value="ECO:0007669"/>
    <property type="project" value="InterPro"/>
</dbReference>
<protein>
    <recommendedName>
        <fullName evidence="10">Homeobox-leucine zipper protein</fullName>
    </recommendedName>
    <alternativeName>
        <fullName evidence="10">HD-ZIP protein</fullName>
    </alternativeName>
    <alternativeName>
        <fullName evidence="10">Homeodomain transcription factor</fullName>
    </alternativeName>
</protein>
<dbReference type="FunFam" id="1.10.10.60:FF:000200">
    <property type="entry name" value="Homeobox-leucine zipper protein ATHB-13"/>
    <property type="match status" value="1"/>
</dbReference>
<feature type="DNA-binding region" description="Homeobox" evidence="8">
    <location>
        <begin position="96"/>
        <end position="155"/>
    </location>
</feature>
<keyword evidence="11" id="KW-0175">Coiled coil</keyword>
<dbReference type="InterPro" id="IPR045224">
    <property type="entry name" value="HDZip_class_I_plant"/>
</dbReference>
<dbReference type="PANTHER" id="PTHR24326:SF176">
    <property type="entry name" value="HOMEOBOX-LEUCINE ZIPPER PROTEIN ATHB-13"/>
    <property type="match status" value="1"/>
</dbReference>
<comment type="subcellular location">
    <subcellularLocation>
        <location evidence="1 8 9">Nucleus</location>
    </subcellularLocation>
</comment>
<dbReference type="SUPFAM" id="SSF46689">
    <property type="entry name" value="Homeodomain-like"/>
    <property type="match status" value="1"/>
</dbReference>
<dbReference type="SMART" id="SM00389">
    <property type="entry name" value="HOX"/>
    <property type="match status" value="1"/>
</dbReference>
<evidence type="ECO:0000256" key="2">
    <source>
        <dbReference type="ARBA" id="ARBA00023015"/>
    </source>
</evidence>
<dbReference type="Pfam" id="PF00046">
    <property type="entry name" value="Homeodomain"/>
    <property type="match status" value="1"/>
</dbReference>
<evidence type="ECO:0000256" key="3">
    <source>
        <dbReference type="ARBA" id="ARBA00023125"/>
    </source>
</evidence>
<feature type="domain" description="Homeobox" evidence="13">
    <location>
        <begin position="94"/>
        <end position="154"/>
    </location>
</feature>
<keyword evidence="6 8" id="KW-0539">Nucleus</keyword>
<comment type="similarity">
    <text evidence="7 10">Belongs to the HD-ZIP homeobox family. Class I subfamily.</text>
</comment>
<dbReference type="GO" id="GO:0045893">
    <property type="term" value="P:positive regulation of DNA-templated transcription"/>
    <property type="evidence" value="ECO:0007669"/>
    <property type="project" value="TreeGrafter"/>
</dbReference>
<dbReference type="InterPro" id="IPR009057">
    <property type="entry name" value="Homeodomain-like_sf"/>
</dbReference>
<dbReference type="InterPro" id="IPR000047">
    <property type="entry name" value="HTH_motif"/>
</dbReference>
<reference evidence="14 15" key="1">
    <citation type="journal article" date="2019" name="Nat. Plants">
        <title>Genome sequencing of Musa balbisiana reveals subgenome evolution and function divergence in polyploid bananas.</title>
        <authorList>
            <person name="Yao X."/>
        </authorList>
    </citation>
    <scope>NUCLEOTIDE SEQUENCE [LARGE SCALE GENOMIC DNA]</scope>
    <source>
        <strain evidence="15">cv. DH-PKW</strain>
        <tissue evidence="14">Leaves</tissue>
    </source>
</reference>
<evidence type="ECO:0000256" key="4">
    <source>
        <dbReference type="ARBA" id="ARBA00023155"/>
    </source>
</evidence>
<feature type="coiled-coil region" evidence="11">
    <location>
        <begin position="146"/>
        <end position="194"/>
    </location>
</feature>
<dbReference type="GO" id="GO:0005634">
    <property type="term" value="C:nucleus"/>
    <property type="evidence" value="ECO:0007669"/>
    <property type="project" value="UniProtKB-SubCell"/>
</dbReference>
<proteinExistence type="inferred from homology"/>
<dbReference type="Gene3D" id="1.10.10.60">
    <property type="entry name" value="Homeodomain-like"/>
    <property type="match status" value="1"/>
</dbReference>
<keyword evidence="5 10" id="KW-0804">Transcription</keyword>
<accession>A0A4S8K8P1</accession>
<keyword evidence="3 8" id="KW-0238">DNA-binding</keyword>
<evidence type="ECO:0000313" key="15">
    <source>
        <dbReference type="Proteomes" id="UP000317650"/>
    </source>
</evidence>
<dbReference type="CDD" id="cd00086">
    <property type="entry name" value="homeodomain"/>
    <property type="match status" value="1"/>
</dbReference>
<feature type="region of interest" description="Disordered" evidence="12">
    <location>
        <begin position="233"/>
        <end position="256"/>
    </location>
</feature>
<evidence type="ECO:0000256" key="6">
    <source>
        <dbReference type="ARBA" id="ARBA00023242"/>
    </source>
</evidence>
<dbReference type="GO" id="GO:0000981">
    <property type="term" value="F:DNA-binding transcription factor activity, RNA polymerase II-specific"/>
    <property type="evidence" value="ECO:0007669"/>
    <property type="project" value="UniProtKB-UniRule"/>
</dbReference>
<dbReference type="PROSITE" id="PS50071">
    <property type="entry name" value="HOMEOBOX_2"/>
    <property type="match status" value="1"/>
</dbReference>
<evidence type="ECO:0000256" key="1">
    <source>
        <dbReference type="ARBA" id="ARBA00004123"/>
    </source>
</evidence>
<evidence type="ECO:0000256" key="12">
    <source>
        <dbReference type="SAM" id="MobiDB-lite"/>
    </source>
</evidence>
<keyword evidence="2 10" id="KW-0805">Transcription regulation</keyword>
<dbReference type="InterPro" id="IPR017970">
    <property type="entry name" value="Homeobox_CS"/>
</dbReference>
<evidence type="ECO:0000256" key="5">
    <source>
        <dbReference type="ARBA" id="ARBA00023163"/>
    </source>
</evidence>
<dbReference type="Proteomes" id="UP000317650">
    <property type="component" value="Chromosome 4"/>
</dbReference>
<evidence type="ECO:0000256" key="8">
    <source>
        <dbReference type="PROSITE-ProRule" id="PRU00108"/>
    </source>
</evidence>
<evidence type="ECO:0000256" key="11">
    <source>
        <dbReference type="SAM" id="Coils"/>
    </source>
</evidence>
<dbReference type="InterPro" id="IPR003106">
    <property type="entry name" value="Leu_zip_homeo"/>
</dbReference>
<evidence type="ECO:0000256" key="10">
    <source>
        <dbReference type="RuleBase" id="RU369038"/>
    </source>
</evidence>
<gene>
    <name evidence="14" type="ORF">C4D60_Mb04t00540</name>
</gene>
<keyword evidence="15" id="KW-1185">Reference proteome</keyword>
<evidence type="ECO:0000313" key="14">
    <source>
        <dbReference type="EMBL" id="THU71357.1"/>
    </source>
</evidence>
<name>A0A4S8K8P1_MUSBA</name>
<dbReference type="AlphaFoldDB" id="A0A4S8K8P1"/>
<keyword evidence="4 8" id="KW-0371">Homeobox</keyword>
<evidence type="ECO:0000259" key="13">
    <source>
        <dbReference type="PROSITE" id="PS50071"/>
    </source>
</evidence>
<evidence type="ECO:0000256" key="9">
    <source>
        <dbReference type="RuleBase" id="RU000682"/>
    </source>
</evidence>
<organism evidence="14 15">
    <name type="scientific">Musa balbisiana</name>
    <name type="common">Banana</name>
    <dbReference type="NCBI Taxonomy" id="52838"/>
    <lineage>
        <taxon>Eukaryota</taxon>
        <taxon>Viridiplantae</taxon>
        <taxon>Streptophyta</taxon>
        <taxon>Embryophyta</taxon>
        <taxon>Tracheophyta</taxon>
        <taxon>Spermatophyta</taxon>
        <taxon>Magnoliopsida</taxon>
        <taxon>Liliopsida</taxon>
        <taxon>Zingiberales</taxon>
        <taxon>Musaceae</taxon>
        <taxon>Musa</taxon>
    </lineage>
</organism>
<comment type="caution">
    <text evidence="14">The sequence shown here is derived from an EMBL/GenBank/DDBJ whole genome shotgun (WGS) entry which is preliminary data.</text>
</comment>
<feature type="compositionally biased region" description="Basic and acidic residues" evidence="12">
    <location>
        <begin position="247"/>
        <end position="256"/>
    </location>
</feature>
<dbReference type="Pfam" id="PF02183">
    <property type="entry name" value="HALZ"/>
    <property type="match status" value="1"/>
</dbReference>
<dbReference type="EMBL" id="PYDT01000001">
    <property type="protein sequence ID" value="THU71357.1"/>
    <property type="molecule type" value="Genomic_DNA"/>
</dbReference>
<dbReference type="PRINTS" id="PR00031">
    <property type="entry name" value="HTHREPRESSR"/>
</dbReference>
<dbReference type="PANTHER" id="PTHR24326">
    <property type="entry name" value="HOMEOBOX-LEUCINE ZIPPER PROTEIN"/>
    <property type="match status" value="1"/>
</dbReference>
<comment type="function">
    <text evidence="10">Transcription factor.</text>
</comment>
<evidence type="ECO:0000256" key="7">
    <source>
        <dbReference type="ARBA" id="ARBA00025748"/>
    </source>
</evidence>
<sequence>MFQNQMTCNGMPPLFPANLLLQIPHDETSPPGFGGDRPYLASYPQDLTLGLLSNDCVGAASVETLLGKRSVSFSRMEACEELNIEEDLSDDGSQPAGEKKKRLNLEQVRVLEKNFEMGNKLEPGRKMELARALGLQPRQVAIWFQNRRARWKTKQLEKDYDELKRQFEAMKTENEALQAQNKKLLSELLALKGKETSELINLNKETEGSCSFRSDNSSDINLDLSTSDPHKSRVFFPSYRPPPAKTETPKEEHSSIQEESFCTMFCSTDDQSAFWAWSEQHNFHQ</sequence>
<dbReference type="PROSITE" id="PS00027">
    <property type="entry name" value="HOMEOBOX_1"/>
    <property type="match status" value="1"/>
</dbReference>